<evidence type="ECO:0000256" key="9">
    <source>
        <dbReference type="ARBA" id="ARBA00023136"/>
    </source>
</evidence>
<keyword evidence="10 12" id="KW-0739">Sodium transport</keyword>
<dbReference type="GeneID" id="119641609"/>
<dbReference type="KEGG" id="gfs:119641609"/>
<keyword evidence="4 12" id="KW-0894">Sodium channel</keyword>
<organism evidence="14 15">
    <name type="scientific">Glossina fuscipes</name>
    <dbReference type="NCBI Taxonomy" id="7396"/>
    <lineage>
        <taxon>Eukaryota</taxon>
        <taxon>Metazoa</taxon>
        <taxon>Ecdysozoa</taxon>
        <taxon>Arthropoda</taxon>
        <taxon>Hexapoda</taxon>
        <taxon>Insecta</taxon>
        <taxon>Pterygota</taxon>
        <taxon>Neoptera</taxon>
        <taxon>Endopterygota</taxon>
        <taxon>Diptera</taxon>
        <taxon>Brachycera</taxon>
        <taxon>Muscomorpha</taxon>
        <taxon>Hippoboscoidea</taxon>
        <taxon>Glossinidae</taxon>
        <taxon>Glossina</taxon>
    </lineage>
</organism>
<dbReference type="RefSeq" id="XP_037896309.1">
    <property type="nucleotide sequence ID" value="XM_038040381.1"/>
</dbReference>
<comment type="subcellular location">
    <subcellularLocation>
        <location evidence="1">Membrane</location>
        <topology evidence="1">Multi-pass membrane protein</topology>
    </subcellularLocation>
</comment>
<evidence type="ECO:0000256" key="7">
    <source>
        <dbReference type="ARBA" id="ARBA00023053"/>
    </source>
</evidence>
<keyword evidence="5 12" id="KW-0812">Transmembrane</keyword>
<dbReference type="PANTHER" id="PTHR11690">
    <property type="entry name" value="AMILORIDE-SENSITIVE SODIUM CHANNEL-RELATED"/>
    <property type="match status" value="1"/>
</dbReference>
<keyword evidence="7" id="KW-0915">Sodium</keyword>
<evidence type="ECO:0000256" key="8">
    <source>
        <dbReference type="ARBA" id="ARBA00023065"/>
    </source>
</evidence>
<evidence type="ECO:0000256" key="5">
    <source>
        <dbReference type="ARBA" id="ARBA00022692"/>
    </source>
</evidence>
<evidence type="ECO:0000256" key="10">
    <source>
        <dbReference type="ARBA" id="ARBA00023201"/>
    </source>
</evidence>
<dbReference type="Gene3D" id="1.10.287.770">
    <property type="entry name" value="YojJ-like"/>
    <property type="match status" value="1"/>
</dbReference>
<sequence length="594" mass="69466">MFPDSDKCEEFPKTESEFLSAPSENELSLSINSKALSDVPSDIIIKSKIKYGSRWDAFKGLLAEYSKSTSIHGIRYIFEIHRPFYEKIYWIVLMLISLYFATSLIRESYLKWMDSPVIVGFDETLVPVHKIPFPTITICPEIKMETEVFDFANISQQIWSEIEKYQQFENLSNITDEDLQRFLATLQTCESEVFDRFAPYMPKNLIFDVPQNLLDLAVRTNVTMLFGKWNGRFYFCSNLFKYVLTDEGVCYQFNGLDVEDMYRELDYIPQADRTKIDYNNYFDGELPPFNNITGAWSLDNGYVGQGFNSYPQRMVLTSSRNGLVVILNGFEHNFDYSCRNFKQGYKVFLNSPESIPLTTGNYILVPHNDEVLVSIIPHYVMSAKNLHDIEPKKRQCFFNDERYLRYFKSYSQNNCQIECLVNYTISKCGCVKYWMPKPTAIPFCSLEDVFCYTNAEEEMILKIQNQTNAKIKDDNVKVMCDCMPSCNSLDYDFEISASYYNMEKTIIAWRETYEHSDSRTARLIVYFREPQFTAIKRTIMFSISTLIANCGGIFGLFMGISSLSIIEFVYFFTMRLFSNLRQRRLIKKKLFQQD</sequence>
<evidence type="ECO:0000256" key="4">
    <source>
        <dbReference type="ARBA" id="ARBA00022461"/>
    </source>
</evidence>
<dbReference type="Gene3D" id="1.10.287.820">
    <property type="entry name" value="Acid-sensing ion channel domain"/>
    <property type="match status" value="1"/>
</dbReference>
<feature type="transmembrane region" description="Helical" evidence="13">
    <location>
        <begin position="563"/>
        <end position="580"/>
    </location>
</feature>
<accession>A0A9C5ZHL3</accession>
<dbReference type="AlphaFoldDB" id="A0A9C5ZHL3"/>
<evidence type="ECO:0000313" key="15">
    <source>
        <dbReference type="RefSeq" id="XP_037896309.1"/>
    </source>
</evidence>
<evidence type="ECO:0000256" key="13">
    <source>
        <dbReference type="SAM" id="Phobius"/>
    </source>
</evidence>
<keyword evidence="9 13" id="KW-0472">Membrane</keyword>
<dbReference type="GO" id="GO:0005886">
    <property type="term" value="C:plasma membrane"/>
    <property type="evidence" value="ECO:0007669"/>
    <property type="project" value="TreeGrafter"/>
</dbReference>
<evidence type="ECO:0000256" key="12">
    <source>
        <dbReference type="RuleBase" id="RU000679"/>
    </source>
</evidence>
<keyword evidence="8 12" id="KW-0406">Ion transport</keyword>
<feature type="transmembrane region" description="Helical" evidence="13">
    <location>
        <begin position="88"/>
        <end position="105"/>
    </location>
</feature>
<evidence type="ECO:0000256" key="2">
    <source>
        <dbReference type="ARBA" id="ARBA00007193"/>
    </source>
</evidence>
<name>A0A9C5ZHL3_9MUSC</name>
<keyword evidence="6 13" id="KW-1133">Transmembrane helix</keyword>
<evidence type="ECO:0000256" key="11">
    <source>
        <dbReference type="ARBA" id="ARBA00023303"/>
    </source>
</evidence>
<protein>
    <submittedName>
        <fullName evidence="15">Pickpocket protein 28</fullName>
    </submittedName>
</protein>
<gene>
    <name evidence="15" type="primary">LOC119641609</name>
</gene>
<keyword evidence="14" id="KW-1185">Reference proteome</keyword>
<dbReference type="GO" id="GO:0015280">
    <property type="term" value="F:ligand-gated sodium channel activity"/>
    <property type="evidence" value="ECO:0007669"/>
    <property type="project" value="TreeGrafter"/>
</dbReference>
<dbReference type="Pfam" id="PF00858">
    <property type="entry name" value="ASC"/>
    <property type="match status" value="1"/>
</dbReference>
<reference evidence="15" key="1">
    <citation type="submission" date="2025-08" db="UniProtKB">
        <authorList>
            <consortium name="RefSeq"/>
        </authorList>
    </citation>
    <scope>IDENTIFICATION</scope>
    <source>
        <tissue evidence="15">Whole body pupa</tissue>
    </source>
</reference>
<keyword evidence="3 12" id="KW-0813">Transport</keyword>
<proteinExistence type="inferred from homology"/>
<dbReference type="InterPro" id="IPR001873">
    <property type="entry name" value="ENaC"/>
</dbReference>
<evidence type="ECO:0000256" key="3">
    <source>
        <dbReference type="ARBA" id="ARBA00022448"/>
    </source>
</evidence>
<dbReference type="PRINTS" id="PR01078">
    <property type="entry name" value="AMINACHANNEL"/>
</dbReference>
<comment type="similarity">
    <text evidence="2 12">Belongs to the amiloride-sensitive sodium channel (TC 1.A.6) family.</text>
</comment>
<dbReference type="Proteomes" id="UP000092443">
    <property type="component" value="Unplaced"/>
</dbReference>
<evidence type="ECO:0000256" key="1">
    <source>
        <dbReference type="ARBA" id="ARBA00004141"/>
    </source>
</evidence>
<evidence type="ECO:0000313" key="14">
    <source>
        <dbReference type="Proteomes" id="UP000092443"/>
    </source>
</evidence>
<keyword evidence="11 12" id="KW-0407">Ion channel</keyword>
<dbReference type="PANTHER" id="PTHR11690:SF288">
    <property type="entry name" value="AMILORIDE-SENSITIVE NA+ CHANNEL-RELATED"/>
    <property type="match status" value="1"/>
</dbReference>
<evidence type="ECO:0000256" key="6">
    <source>
        <dbReference type="ARBA" id="ARBA00022989"/>
    </source>
</evidence>